<evidence type="ECO:0000256" key="2">
    <source>
        <dbReference type="ARBA" id="ARBA00022908"/>
    </source>
</evidence>
<dbReference type="EMBL" id="FQYW01000005">
    <property type="protein sequence ID" value="SHI44547.1"/>
    <property type="molecule type" value="Genomic_DNA"/>
</dbReference>
<dbReference type="Gene3D" id="1.10.443.10">
    <property type="entry name" value="Intergrase catalytic core"/>
    <property type="match status" value="1"/>
</dbReference>
<evidence type="ECO:0000256" key="1">
    <source>
        <dbReference type="ARBA" id="ARBA00008857"/>
    </source>
</evidence>
<dbReference type="Gene3D" id="1.10.150.130">
    <property type="match status" value="1"/>
</dbReference>
<evidence type="ECO:0000256" key="4">
    <source>
        <dbReference type="ARBA" id="ARBA00023172"/>
    </source>
</evidence>
<evidence type="ECO:0000259" key="6">
    <source>
        <dbReference type="PROSITE" id="PS51898"/>
    </source>
</evidence>
<dbReference type="InterPro" id="IPR011010">
    <property type="entry name" value="DNA_brk_join_enz"/>
</dbReference>
<dbReference type="PANTHER" id="PTHR30349">
    <property type="entry name" value="PHAGE INTEGRASE-RELATED"/>
    <property type="match status" value="1"/>
</dbReference>
<keyword evidence="3 5" id="KW-0238">DNA-binding</keyword>
<dbReference type="InterPro" id="IPR002104">
    <property type="entry name" value="Integrase_catalytic"/>
</dbReference>
<dbReference type="GO" id="GO:0015074">
    <property type="term" value="P:DNA integration"/>
    <property type="evidence" value="ECO:0007669"/>
    <property type="project" value="UniProtKB-KW"/>
</dbReference>
<dbReference type="OrthoDB" id="9785687at2"/>
<dbReference type="RefSeq" id="WP_080325337.1">
    <property type="nucleotide sequence ID" value="NZ_FQYW01000005.1"/>
</dbReference>
<keyword evidence="2" id="KW-0229">DNA integration</keyword>
<comment type="similarity">
    <text evidence="1">Belongs to the 'phage' integrase family.</text>
</comment>
<dbReference type="GO" id="GO:0006310">
    <property type="term" value="P:DNA recombination"/>
    <property type="evidence" value="ECO:0007669"/>
    <property type="project" value="UniProtKB-KW"/>
</dbReference>
<accession>A0A1M6B7C1</accession>
<dbReference type="InterPro" id="IPR044068">
    <property type="entry name" value="CB"/>
</dbReference>
<dbReference type="Pfam" id="PF00589">
    <property type="entry name" value="Phage_integrase"/>
    <property type="match status" value="1"/>
</dbReference>
<dbReference type="AlphaFoldDB" id="A0A1M6B7C1"/>
<dbReference type="InterPro" id="IPR010998">
    <property type="entry name" value="Integrase_recombinase_N"/>
</dbReference>
<dbReference type="InterPro" id="IPR050090">
    <property type="entry name" value="Tyrosine_recombinase_XerCD"/>
</dbReference>
<feature type="domain" description="Tyr recombinase" evidence="6">
    <location>
        <begin position="179"/>
        <end position="381"/>
    </location>
</feature>
<protein>
    <submittedName>
        <fullName evidence="8">Site-specific recombinase XerD</fullName>
    </submittedName>
</protein>
<proteinExistence type="inferred from homology"/>
<dbReference type="PROSITE" id="PS51900">
    <property type="entry name" value="CB"/>
    <property type="match status" value="1"/>
</dbReference>
<dbReference type="GO" id="GO:0003677">
    <property type="term" value="F:DNA binding"/>
    <property type="evidence" value="ECO:0007669"/>
    <property type="project" value="UniProtKB-UniRule"/>
</dbReference>
<dbReference type="InterPro" id="IPR004107">
    <property type="entry name" value="Integrase_SAM-like_N"/>
</dbReference>
<dbReference type="Proteomes" id="UP000191240">
    <property type="component" value="Unassembled WGS sequence"/>
</dbReference>
<reference evidence="8 9" key="1">
    <citation type="submission" date="2016-11" db="EMBL/GenBank/DDBJ databases">
        <authorList>
            <person name="Jaros S."/>
            <person name="Januszkiewicz K."/>
            <person name="Wedrychowicz H."/>
        </authorList>
    </citation>
    <scope>NUCLEOTIDE SEQUENCE [LARGE SCALE GENOMIC DNA]</scope>
    <source>
        <strain evidence="8 9">DSM 3074</strain>
    </source>
</reference>
<evidence type="ECO:0000259" key="7">
    <source>
        <dbReference type="PROSITE" id="PS51900"/>
    </source>
</evidence>
<dbReference type="PROSITE" id="PS51898">
    <property type="entry name" value="TYR_RECOMBINASE"/>
    <property type="match status" value="1"/>
</dbReference>
<evidence type="ECO:0000313" key="9">
    <source>
        <dbReference type="Proteomes" id="UP000191240"/>
    </source>
</evidence>
<name>A0A1M6B7C1_9FIRM</name>
<dbReference type="SUPFAM" id="SSF56349">
    <property type="entry name" value="DNA breaking-rejoining enzymes"/>
    <property type="match status" value="1"/>
</dbReference>
<dbReference type="PANTHER" id="PTHR30349:SF41">
    <property type="entry name" value="INTEGRASE_RECOMBINASE PROTEIN MJ0367-RELATED"/>
    <property type="match status" value="1"/>
</dbReference>
<dbReference type="CDD" id="cd01189">
    <property type="entry name" value="INT_ICEBs1_C_like"/>
    <property type="match status" value="1"/>
</dbReference>
<dbReference type="InterPro" id="IPR013762">
    <property type="entry name" value="Integrase-like_cat_sf"/>
</dbReference>
<gene>
    <name evidence="8" type="ORF">SAMN02745671_00646</name>
</gene>
<feature type="domain" description="Core-binding (CB)" evidence="7">
    <location>
        <begin position="65"/>
        <end position="152"/>
    </location>
</feature>
<evidence type="ECO:0000256" key="5">
    <source>
        <dbReference type="PROSITE-ProRule" id="PRU01248"/>
    </source>
</evidence>
<evidence type="ECO:0000313" key="8">
    <source>
        <dbReference type="EMBL" id="SHI44547.1"/>
    </source>
</evidence>
<sequence>MKFTNIQYRNDRKMYQVTIRRNGAFYCEYFERLTDALQFRKQMYRKLGIKLPNPIQQKNEDNKKQKIPTFAEAYLTYMEHIQALKQLTPSTVYTYKRCFDALLPFLRKAKITDITSEKWNDLFFYLQNQNNWSQRYTKRMVGRVKSMYQYYMDKYPHIAKKLKNNPITPTDIIQTKKKQQPVFTDREKEIFLCMAKSLYGVRWYMLFLLYFQTGCRKGELLALQWENVCFEEGKYSIYIDKSISKGWRENEYAEYVGATKTPSSVRRIPISPKMGLMLYSLKKTTNGKPKDFVFRSLCVTAGKYPFLSLSRVTDIFQRIRKQCNINQDLHIHSIRHYFATKLITNGADIKTVMALGGWSRSSTLLEIYTHATENSKLNALKNTIF</sequence>
<organism evidence="8 9">
    <name type="scientific">Anaerovibrio lipolyticus DSM 3074</name>
    <dbReference type="NCBI Taxonomy" id="1120997"/>
    <lineage>
        <taxon>Bacteria</taxon>
        <taxon>Bacillati</taxon>
        <taxon>Bacillota</taxon>
        <taxon>Negativicutes</taxon>
        <taxon>Selenomonadales</taxon>
        <taxon>Selenomonadaceae</taxon>
        <taxon>Anaerovibrio</taxon>
    </lineage>
</organism>
<keyword evidence="4" id="KW-0233">DNA recombination</keyword>
<evidence type="ECO:0000256" key="3">
    <source>
        <dbReference type="ARBA" id="ARBA00023125"/>
    </source>
</evidence>
<dbReference type="Pfam" id="PF14659">
    <property type="entry name" value="Phage_int_SAM_3"/>
    <property type="match status" value="1"/>
</dbReference>